<dbReference type="Gene3D" id="2.10.109.10">
    <property type="entry name" value="Umud Fragment, subunit A"/>
    <property type="match status" value="1"/>
</dbReference>
<dbReference type="PANTHER" id="PTHR46041:SF2">
    <property type="entry name" value="MITOCHONDRIAL INNER MEMBRANE PROTEASE SUBUNIT 2"/>
    <property type="match status" value="1"/>
</dbReference>
<evidence type="ECO:0000313" key="13">
    <source>
        <dbReference type="EMBL" id="CCM04825.1"/>
    </source>
</evidence>
<feature type="domain" description="Peptidase S26" evidence="12">
    <location>
        <begin position="122"/>
        <end position="161"/>
    </location>
</feature>
<feature type="active site" evidence="11">
    <location>
        <position position="52"/>
    </location>
</feature>
<dbReference type="GO" id="GO:0006465">
    <property type="term" value="P:signal peptide processing"/>
    <property type="evidence" value="ECO:0007669"/>
    <property type="project" value="InterPro"/>
</dbReference>
<keyword evidence="7" id="KW-0378">Hydrolase</keyword>
<comment type="subcellular location">
    <subcellularLocation>
        <location evidence="1">Mitochondrion inner membrane</location>
        <topology evidence="1">Single-pass membrane protein</topology>
    </subcellularLocation>
</comment>
<dbReference type="InParanoid" id="J4GU58"/>
<dbReference type="GO" id="GO:0004252">
    <property type="term" value="F:serine-type endopeptidase activity"/>
    <property type="evidence" value="ECO:0007669"/>
    <property type="project" value="InterPro"/>
</dbReference>
<evidence type="ECO:0000313" key="14">
    <source>
        <dbReference type="Proteomes" id="UP000006352"/>
    </source>
</evidence>
<comment type="similarity">
    <text evidence="2">Belongs to the peptidase S26 family. IMP2 subfamily.</text>
</comment>
<name>J4GU58_9APHY</name>
<keyword evidence="9" id="KW-0496">Mitochondrion</keyword>
<keyword evidence="10" id="KW-0472">Membrane</keyword>
<evidence type="ECO:0000256" key="9">
    <source>
        <dbReference type="ARBA" id="ARBA00023128"/>
    </source>
</evidence>
<keyword evidence="4" id="KW-0645">Protease</keyword>
<dbReference type="PRINTS" id="PR00727">
    <property type="entry name" value="LEADERPTASE"/>
</dbReference>
<keyword evidence="5" id="KW-0812">Transmembrane</keyword>
<dbReference type="Proteomes" id="UP000006352">
    <property type="component" value="Unassembled WGS sequence"/>
</dbReference>
<dbReference type="HOGENOM" id="CLU_028723_4_1_1"/>
<dbReference type="PANTHER" id="PTHR46041">
    <property type="entry name" value="MITOCHONDRIAL INNER MEMBRANE PROTEASE SUBUNIT 2"/>
    <property type="match status" value="1"/>
</dbReference>
<keyword evidence="6" id="KW-0999">Mitochondrion inner membrane</keyword>
<sequence length="206" mass="23747">MLRTLKYLRSSCGEFMKAHQTLRRTLQSLLWLPLGITFVEYFYTLKSIRGRSMQPTLNPDSSSWRDVVLFDRFAIRILRKYERGDIVALQSPTDSKLVVKRIVALQGDMVKTLPPYPDVEIRVPQGHAWVEGDEAFHSEDSNTFGPVPLALIESKLSFVVWPLARYGPIRKPSSPNPNDPRDPAWRIKKAAVEREQWRNSRITIAQ</sequence>
<dbReference type="RefSeq" id="XP_012184108.1">
    <property type="nucleotide sequence ID" value="XM_012328718.1"/>
</dbReference>
<accession>J4GU58</accession>
<evidence type="ECO:0000256" key="10">
    <source>
        <dbReference type="ARBA" id="ARBA00023136"/>
    </source>
</evidence>
<dbReference type="GO" id="GO:0006627">
    <property type="term" value="P:protein processing involved in protein targeting to mitochondrion"/>
    <property type="evidence" value="ECO:0007669"/>
    <property type="project" value="InterPro"/>
</dbReference>
<evidence type="ECO:0000259" key="12">
    <source>
        <dbReference type="Pfam" id="PF10502"/>
    </source>
</evidence>
<keyword evidence="8" id="KW-1133">Transmembrane helix</keyword>
<dbReference type="SUPFAM" id="SSF51306">
    <property type="entry name" value="LexA/Signal peptidase"/>
    <property type="match status" value="1"/>
</dbReference>
<dbReference type="STRING" id="599839.J4GU58"/>
<reference evidence="13 14" key="1">
    <citation type="journal article" date="2012" name="Appl. Environ. Microbiol.">
        <title>Short-read sequencing for genomic analysis of the brown rot fungus Fibroporia radiculosa.</title>
        <authorList>
            <person name="Tang J.D."/>
            <person name="Perkins A.D."/>
            <person name="Sonstegard T.S."/>
            <person name="Schroeder S.G."/>
            <person name="Burgess S.C."/>
            <person name="Diehl S.V."/>
        </authorList>
    </citation>
    <scope>NUCLEOTIDE SEQUENCE [LARGE SCALE GENOMIC DNA]</scope>
    <source>
        <strain evidence="13 14">TFFH 294</strain>
    </source>
</reference>
<organism evidence="13 14">
    <name type="scientific">Fibroporia radiculosa</name>
    <dbReference type="NCBI Taxonomy" id="599839"/>
    <lineage>
        <taxon>Eukaryota</taxon>
        <taxon>Fungi</taxon>
        <taxon>Dikarya</taxon>
        <taxon>Basidiomycota</taxon>
        <taxon>Agaricomycotina</taxon>
        <taxon>Agaricomycetes</taxon>
        <taxon>Polyporales</taxon>
        <taxon>Fibroporiaceae</taxon>
        <taxon>Fibroporia</taxon>
    </lineage>
</organism>
<evidence type="ECO:0000256" key="7">
    <source>
        <dbReference type="ARBA" id="ARBA00022801"/>
    </source>
</evidence>
<dbReference type="GO" id="GO:0042720">
    <property type="term" value="C:mitochondrial inner membrane peptidase complex"/>
    <property type="evidence" value="ECO:0007669"/>
    <property type="project" value="InterPro"/>
</dbReference>
<protein>
    <recommendedName>
        <fullName evidence="3">Mitochondrial inner membrane protease subunit 2</fullName>
    </recommendedName>
</protein>
<evidence type="ECO:0000256" key="11">
    <source>
        <dbReference type="PIRSR" id="PIRSR600223-1"/>
    </source>
</evidence>
<evidence type="ECO:0000256" key="4">
    <source>
        <dbReference type="ARBA" id="ARBA00022670"/>
    </source>
</evidence>
<dbReference type="Pfam" id="PF10502">
    <property type="entry name" value="Peptidase_S26"/>
    <property type="match status" value="2"/>
</dbReference>
<keyword evidence="14" id="KW-1185">Reference proteome</keyword>
<feature type="active site" evidence="11">
    <location>
        <position position="100"/>
    </location>
</feature>
<dbReference type="OrthoDB" id="308440at2759"/>
<dbReference type="AlphaFoldDB" id="J4GU58"/>
<dbReference type="GeneID" id="24099736"/>
<evidence type="ECO:0000256" key="6">
    <source>
        <dbReference type="ARBA" id="ARBA00022792"/>
    </source>
</evidence>
<dbReference type="FunCoup" id="J4GU58">
    <property type="interactions" value="281"/>
</dbReference>
<dbReference type="InterPro" id="IPR036286">
    <property type="entry name" value="LexA/Signal_pep-like_sf"/>
</dbReference>
<dbReference type="CDD" id="cd06530">
    <property type="entry name" value="S26_SPase_I"/>
    <property type="match status" value="1"/>
</dbReference>
<dbReference type="InterPro" id="IPR019533">
    <property type="entry name" value="Peptidase_S26"/>
</dbReference>
<evidence type="ECO:0000256" key="5">
    <source>
        <dbReference type="ARBA" id="ARBA00022692"/>
    </source>
</evidence>
<dbReference type="InterPro" id="IPR037730">
    <property type="entry name" value="IMP2"/>
</dbReference>
<gene>
    <name evidence="13" type="ORF">FIBRA_07018</name>
</gene>
<dbReference type="FunFam" id="2.10.109.10:FF:000005">
    <property type="entry name" value="Mitochondrial inner membrane protease subunit"/>
    <property type="match status" value="1"/>
</dbReference>
<evidence type="ECO:0000256" key="2">
    <source>
        <dbReference type="ARBA" id="ARBA00007066"/>
    </source>
</evidence>
<feature type="domain" description="Peptidase S26" evidence="12">
    <location>
        <begin position="33"/>
        <end position="111"/>
    </location>
</feature>
<evidence type="ECO:0000256" key="3">
    <source>
        <dbReference type="ARBA" id="ARBA00013650"/>
    </source>
</evidence>
<evidence type="ECO:0000256" key="8">
    <source>
        <dbReference type="ARBA" id="ARBA00022989"/>
    </source>
</evidence>
<dbReference type="EMBL" id="HE797169">
    <property type="protein sequence ID" value="CCM04825.1"/>
    <property type="molecule type" value="Genomic_DNA"/>
</dbReference>
<dbReference type="InterPro" id="IPR000223">
    <property type="entry name" value="Pept_S26A_signal_pept_1"/>
</dbReference>
<proteinExistence type="inferred from homology"/>
<evidence type="ECO:0000256" key="1">
    <source>
        <dbReference type="ARBA" id="ARBA00004434"/>
    </source>
</evidence>